<feature type="active site" description="Charge relay system" evidence="5">
    <location>
        <position position="295"/>
    </location>
</feature>
<dbReference type="InterPro" id="IPR023827">
    <property type="entry name" value="Peptidase_S8_Asp-AS"/>
</dbReference>
<protein>
    <recommendedName>
        <fullName evidence="7">Peptidase S8/S53 domain-containing protein</fullName>
    </recommendedName>
</protein>
<dbReference type="InterPro" id="IPR015500">
    <property type="entry name" value="Peptidase_S8_subtilisin-rel"/>
</dbReference>
<evidence type="ECO:0000313" key="9">
    <source>
        <dbReference type="Proteomes" id="UP000297225"/>
    </source>
</evidence>
<accession>A0A4Y8WR95</accession>
<dbReference type="InterPro" id="IPR023828">
    <property type="entry name" value="Peptidase_S8_Ser-AS"/>
</dbReference>
<evidence type="ECO:0000256" key="3">
    <source>
        <dbReference type="ARBA" id="ARBA00022801"/>
    </source>
</evidence>
<dbReference type="SUPFAM" id="SSF52743">
    <property type="entry name" value="Subtilisin-like"/>
    <property type="match status" value="1"/>
</dbReference>
<dbReference type="InterPro" id="IPR051048">
    <property type="entry name" value="Peptidase_S8/S53_subtilisin"/>
</dbReference>
<dbReference type="PROSITE" id="PS00137">
    <property type="entry name" value="SUBTILASE_HIS"/>
    <property type="match status" value="1"/>
</dbReference>
<name>A0A4Y8WR95_9PORP</name>
<evidence type="ECO:0000256" key="6">
    <source>
        <dbReference type="RuleBase" id="RU003355"/>
    </source>
</evidence>
<dbReference type="PROSITE" id="PS00136">
    <property type="entry name" value="SUBTILASE_ASP"/>
    <property type="match status" value="1"/>
</dbReference>
<dbReference type="STRING" id="1122973.GCA_000379925_01181"/>
<dbReference type="PROSITE" id="PS00138">
    <property type="entry name" value="SUBTILASE_SER"/>
    <property type="match status" value="1"/>
</dbReference>
<sequence length="960" mass="104165">MKKSILAAGCLLCGLAMLVGSCTKERRLLEEPSNSTEANQRPDPSKYDIPAEGAVPGQVFIRVSEATASSLRVTGGGDVDLQALSVELSATLRSIDGVRMHRVFPPAGKFEARRRAEGLHLYYYVHFDEEIPLPQAMAALDQVPEVAMVEFVPVIQPMGDGQPFSLRSGAGSYLDVIQTNPLPSMERKSDMPFDDPLLPQQWHYNNDGTVPGSTMGADINLFKAWKITTGTPNVIVNIVDTGVDLNHPDLKDNIWVNSAEANGTPGVDDDNNGYVDDVHGWCFVTNSPNIKGEMHGTHVAGTVAARNNNGIGVSGVAGGNHAKGSQTGVRLMSTAILRTELNDEGKEVTKGGNQAEAIVYAADNGAVISQNSWGWPSYASIKTTPEPIKKAIAYFNKYAGIDKDTHTQRPESPMAGGIIFFAAGNEPKEFTAVPASEPEVIAVAAYGPSYQVATFSTYGPWVDIMAPGGDLKRNGHRGGVMSTIPAINGSYANAYDAYDGTSMACPHASGIAALVLSHRGKMGYTAKQLRQTIMAATTPVNVDKLNPDKSGKLGIGMIDAYLALTLDNQNKAPKQPIIDLPQPVEQDYTSLVVEWLVPEDEDDGQPAYYILLTSRTALTAQNLLDKGKLIGPPNNKINGKDTKAGDRMTWTIPLLKPGEEHFFALIAVDRWGNRSEPVFFSRKTKENSAPEITNIPTEPLKVVNASGPATYELMVEEVDGHSWKVESAGTLTGVTLYQRQDKIEVVLRSALPQGEYTFTLTLTDQLGAVSSYEIPFVVVRATKPLVIQTIPDQLVGKREEPIVFDLTQFVDHNPYLQHEYTVRSMDPNTAIAQVEGSKISIKGLRQGQTTISVNVSNGFYSTTINLLVSVIEDTEADVHAIWPLPAKKFINIWLNAKHKQAEVVIRSEMGEQLSKQVLTSQDDGQGNGFVVLDVSSLPYGTYILEVVTGGRRTEQIFLKM</sequence>
<keyword evidence="2 5" id="KW-0645">Protease</keyword>
<keyword evidence="9" id="KW-1185">Reference proteome</keyword>
<reference evidence="8 9" key="1">
    <citation type="submission" date="2019-03" db="EMBL/GenBank/DDBJ databases">
        <title>Porphyromonas levii Isolated from the Uterus of Dairy Cows.</title>
        <authorList>
            <person name="Francis A.M."/>
        </authorList>
    </citation>
    <scope>NUCLEOTIDE SEQUENCE [LARGE SCALE GENOMIC DNA]</scope>
    <source>
        <strain evidence="8 9">AF5678</strain>
    </source>
</reference>
<dbReference type="PROSITE" id="PS51257">
    <property type="entry name" value="PROKAR_LIPOPROTEIN"/>
    <property type="match status" value="1"/>
</dbReference>
<feature type="active site" description="Charge relay system" evidence="5">
    <location>
        <position position="240"/>
    </location>
</feature>
<keyword evidence="3 5" id="KW-0378">Hydrolase</keyword>
<keyword evidence="4 5" id="KW-0720">Serine protease</keyword>
<dbReference type="Gene3D" id="3.40.50.200">
    <property type="entry name" value="Peptidase S8/S53 domain"/>
    <property type="match status" value="1"/>
</dbReference>
<dbReference type="EMBL" id="SPNC01000019">
    <property type="protein sequence ID" value="TFH96501.1"/>
    <property type="molecule type" value="Genomic_DNA"/>
</dbReference>
<feature type="domain" description="Peptidase S8/S53" evidence="7">
    <location>
        <begin position="233"/>
        <end position="541"/>
    </location>
</feature>
<gene>
    <name evidence="8" type="ORF">E4P47_02325</name>
</gene>
<feature type="active site" description="Charge relay system" evidence="5">
    <location>
        <position position="502"/>
    </location>
</feature>
<dbReference type="InterPro" id="IPR036852">
    <property type="entry name" value="Peptidase_S8/S53_dom_sf"/>
</dbReference>
<organism evidence="8 9">
    <name type="scientific">Porphyromonas levii</name>
    <dbReference type="NCBI Taxonomy" id="28114"/>
    <lineage>
        <taxon>Bacteria</taxon>
        <taxon>Pseudomonadati</taxon>
        <taxon>Bacteroidota</taxon>
        <taxon>Bacteroidia</taxon>
        <taxon>Bacteroidales</taxon>
        <taxon>Porphyromonadaceae</taxon>
        <taxon>Porphyromonas</taxon>
    </lineage>
</organism>
<proteinExistence type="inferred from homology"/>
<comment type="similarity">
    <text evidence="1 5 6">Belongs to the peptidase S8 family.</text>
</comment>
<dbReference type="PANTHER" id="PTHR43399:SF4">
    <property type="entry name" value="CELL WALL-ASSOCIATED PROTEASE"/>
    <property type="match status" value="1"/>
</dbReference>
<dbReference type="InterPro" id="IPR000209">
    <property type="entry name" value="Peptidase_S8/S53_dom"/>
</dbReference>
<evidence type="ECO:0000259" key="7">
    <source>
        <dbReference type="Pfam" id="PF00082"/>
    </source>
</evidence>
<dbReference type="Proteomes" id="UP000297225">
    <property type="component" value="Unassembled WGS sequence"/>
</dbReference>
<evidence type="ECO:0000256" key="4">
    <source>
        <dbReference type="ARBA" id="ARBA00022825"/>
    </source>
</evidence>
<dbReference type="RefSeq" id="WP_134849668.1">
    <property type="nucleotide sequence ID" value="NZ_CP197400.1"/>
</dbReference>
<dbReference type="GO" id="GO:0006508">
    <property type="term" value="P:proteolysis"/>
    <property type="evidence" value="ECO:0007669"/>
    <property type="project" value="UniProtKB-KW"/>
</dbReference>
<evidence type="ECO:0000256" key="1">
    <source>
        <dbReference type="ARBA" id="ARBA00011073"/>
    </source>
</evidence>
<dbReference type="PRINTS" id="PR00723">
    <property type="entry name" value="SUBTILISIN"/>
</dbReference>
<dbReference type="PANTHER" id="PTHR43399">
    <property type="entry name" value="SUBTILISIN-RELATED"/>
    <property type="match status" value="1"/>
</dbReference>
<comment type="caution">
    <text evidence="8">The sequence shown here is derived from an EMBL/GenBank/DDBJ whole genome shotgun (WGS) entry which is preliminary data.</text>
</comment>
<dbReference type="GO" id="GO:0004252">
    <property type="term" value="F:serine-type endopeptidase activity"/>
    <property type="evidence" value="ECO:0007669"/>
    <property type="project" value="UniProtKB-UniRule"/>
</dbReference>
<evidence type="ECO:0000256" key="2">
    <source>
        <dbReference type="ARBA" id="ARBA00022670"/>
    </source>
</evidence>
<evidence type="ECO:0000313" key="8">
    <source>
        <dbReference type="EMBL" id="TFH96501.1"/>
    </source>
</evidence>
<evidence type="ECO:0000256" key="5">
    <source>
        <dbReference type="PROSITE-ProRule" id="PRU01240"/>
    </source>
</evidence>
<dbReference type="PROSITE" id="PS51892">
    <property type="entry name" value="SUBTILASE"/>
    <property type="match status" value="1"/>
</dbReference>
<dbReference type="AlphaFoldDB" id="A0A4Y8WR95"/>
<dbReference type="InterPro" id="IPR022398">
    <property type="entry name" value="Peptidase_S8_His-AS"/>
</dbReference>
<dbReference type="OrthoDB" id="1489355at2"/>
<dbReference type="Pfam" id="PF00082">
    <property type="entry name" value="Peptidase_S8"/>
    <property type="match status" value="1"/>
</dbReference>